<protein>
    <submittedName>
        <fullName evidence="2">Putative ribonuclease H-like domain-containing protein</fullName>
    </submittedName>
</protein>
<dbReference type="Gene3D" id="3.30.420.10">
    <property type="entry name" value="Ribonuclease H-like superfamily/Ribonuclease H"/>
    <property type="match status" value="1"/>
</dbReference>
<dbReference type="OrthoDB" id="1938822at2759"/>
<proteinExistence type="predicted"/>
<sequence length="237" mass="26237">MTPAATGASSIELIRIDLNVCGDFREVLDVYGREVVKLCGRVMKVLSVNLGASSVWEELGSVQELAAACNKRQQEVRWEKPTTPFCKLNTDAGTLPNEGGILGGVVRDHHGVCLAAFTEYTKFSNEPVMLEAEAMKRGMELALEAGVKDLVIEGDAQLVFDTLSNLDNAAMSPLTLTCICILNLSKKFSSFQFSWVPRTCNKVAHFLVSFAKDYDHNNWWINCIPCIIADVIRYDIR</sequence>
<evidence type="ECO:0000259" key="1">
    <source>
        <dbReference type="Pfam" id="PF13456"/>
    </source>
</evidence>
<dbReference type="AlphaFoldDB" id="A0A834W6F4"/>
<dbReference type="InterPro" id="IPR044730">
    <property type="entry name" value="RNase_H-like_dom_plant"/>
</dbReference>
<dbReference type="GO" id="GO:0004523">
    <property type="term" value="F:RNA-DNA hybrid ribonuclease activity"/>
    <property type="evidence" value="ECO:0007669"/>
    <property type="project" value="InterPro"/>
</dbReference>
<reference evidence="2" key="1">
    <citation type="submission" date="2020-09" db="EMBL/GenBank/DDBJ databases">
        <title>Genome-Enabled Discovery of Anthraquinone Biosynthesis in Senna tora.</title>
        <authorList>
            <person name="Kang S.-H."/>
            <person name="Pandey R.P."/>
            <person name="Lee C.-M."/>
            <person name="Sim J.-S."/>
            <person name="Jeong J.-T."/>
            <person name="Choi B.-S."/>
            <person name="Jung M."/>
            <person name="Ginzburg D."/>
            <person name="Zhao K."/>
            <person name="Won S.Y."/>
            <person name="Oh T.-J."/>
            <person name="Yu Y."/>
            <person name="Kim N.-H."/>
            <person name="Lee O.R."/>
            <person name="Lee T.-H."/>
            <person name="Bashyal P."/>
            <person name="Kim T.-S."/>
            <person name="Lee W.-H."/>
            <person name="Kawkins C."/>
            <person name="Kim C.-K."/>
            <person name="Kim J.S."/>
            <person name="Ahn B.O."/>
            <person name="Rhee S.Y."/>
            <person name="Sohng J.K."/>
        </authorList>
    </citation>
    <scope>NUCLEOTIDE SEQUENCE</scope>
    <source>
        <tissue evidence="2">Leaf</tissue>
    </source>
</reference>
<evidence type="ECO:0000313" key="3">
    <source>
        <dbReference type="Proteomes" id="UP000634136"/>
    </source>
</evidence>
<dbReference type="InterPro" id="IPR012337">
    <property type="entry name" value="RNaseH-like_sf"/>
</dbReference>
<keyword evidence="3" id="KW-1185">Reference proteome</keyword>
<dbReference type="PANTHER" id="PTHR47074">
    <property type="entry name" value="BNAC02G40300D PROTEIN"/>
    <property type="match status" value="1"/>
</dbReference>
<dbReference type="CDD" id="cd06222">
    <property type="entry name" value="RNase_H_like"/>
    <property type="match status" value="1"/>
</dbReference>
<comment type="caution">
    <text evidence="2">The sequence shown here is derived from an EMBL/GenBank/DDBJ whole genome shotgun (WGS) entry which is preliminary data.</text>
</comment>
<gene>
    <name evidence="2" type="ORF">G2W53_032571</name>
</gene>
<feature type="domain" description="RNase H type-1" evidence="1">
    <location>
        <begin position="100"/>
        <end position="210"/>
    </location>
</feature>
<dbReference type="Proteomes" id="UP000634136">
    <property type="component" value="Unassembled WGS sequence"/>
</dbReference>
<dbReference type="InterPro" id="IPR002156">
    <property type="entry name" value="RNaseH_domain"/>
</dbReference>
<evidence type="ECO:0000313" key="2">
    <source>
        <dbReference type="EMBL" id="KAF7811595.1"/>
    </source>
</evidence>
<dbReference type="EMBL" id="JAAIUW010000010">
    <property type="protein sequence ID" value="KAF7811595.1"/>
    <property type="molecule type" value="Genomic_DNA"/>
</dbReference>
<dbReference type="GO" id="GO:0003676">
    <property type="term" value="F:nucleic acid binding"/>
    <property type="evidence" value="ECO:0007669"/>
    <property type="project" value="InterPro"/>
</dbReference>
<dbReference type="InterPro" id="IPR036397">
    <property type="entry name" value="RNaseH_sf"/>
</dbReference>
<dbReference type="SUPFAM" id="SSF53098">
    <property type="entry name" value="Ribonuclease H-like"/>
    <property type="match status" value="1"/>
</dbReference>
<organism evidence="2 3">
    <name type="scientific">Senna tora</name>
    <dbReference type="NCBI Taxonomy" id="362788"/>
    <lineage>
        <taxon>Eukaryota</taxon>
        <taxon>Viridiplantae</taxon>
        <taxon>Streptophyta</taxon>
        <taxon>Embryophyta</taxon>
        <taxon>Tracheophyta</taxon>
        <taxon>Spermatophyta</taxon>
        <taxon>Magnoliopsida</taxon>
        <taxon>eudicotyledons</taxon>
        <taxon>Gunneridae</taxon>
        <taxon>Pentapetalae</taxon>
        <taxon>rosids</taxon>
        <taxon>fabids</taxon>
        <taxon>Fabales</taxon>
        <taxon>Fabaceae</taxon>
        <taxon>Caesalpinioideae</taxon>
        <taxon>Cassia clade</taxon>
        <taxon>Senna</taxon>
    </lineage>
</organism>
<dbReference type="PANTHER" id="PTHR47074:SF11">
    <property type="entry name" value="REVERSE TRANSCRIPTASE-LIKE PROTEIN"/>
    <property type="match status" value="1"/>
</dbReference>
<dbReference type="Pfam" id="PF13456">
    <property type="entry name" value="RVT_3"/>
    <property type="match status" value="1"/>
</dbReference>
<dbReference type="InterPro" id="IPR052929">
    <property type="entry name" value="RNase_H-like_EbsB-rel"/>
</dbReference>
<accession>A0A834W6F4</accession>
<name>A0A834W6F4_9FABA</name>